<dbReference type="Proteomes" id="UP000254209">
    <property type="component" value="Unassembled WGS sequence"/>
</dbReference>
<keyword evidence="1" id="KW-0472">Membrane</keyword>
<dbReference type="EMBL" id="UFSO01000003">
    <property type="protein sequence ID" value="SSY80002.1"/>
    <property type="molecule type" value="Genomic_DNA"/>
</dbReference>
<gene>
    <name evidence="2" type="ORF">NCTC10283_01555</name>
</gene>
<dbReference type="OrthoDB" id="346283at2"/>
<evidence type="ECO:0000313" key="2">
    <source>
        <dbReference type="EMBL" id="SSY80002.1"/>
    </source>
</evidence>
<dbReference type="STRING" id="1120980.GCA_000745955_00693"/>
<protein>
    <recommendedName>
        <fullName evidence="4">Phage abortive infection protein</fullName>
    </recommendedName>
</protein>
<dbReference type="AlphaFoldDB" id="A0A376BSM7"/>
<organism evidence="2 3">
    <name type="scientific">Alysiella crassa</name>
    <dbReference type="NCBI Taxonomy" id="153491"/>
    <lineage>
        <taxon>Bacteria</taxon>
        <taxon>Pseudomonadati</taxon>
        <taxon>Pseudomonadota</taxon>
        <taxon>Betaproteobacteria</taxon>
        <taxon>Neisseriales</taxon>
        <taxon>Neisseriaceae</taxon>
        <taxon>Alysiella</taxon>
    </lineage>
</organism>
<sequence>MQLFLKLVTWFLGAILILGIAMLMAMLSKSSPIFFLPQAPWIFWDATNAAKLDLMKFTIALGSLIAAMGVTSFSYMTYKRQDNQDFDEFFNTLLRQHNELLNQIDVAELDKLNAAILKLYLFNRIDNDTVVDTGIRLMTILQQWKQANFQEKHFAEHLKKFSHEAQHEAELIDTLNLAHETMQNRKASTDERMARAEDAFDKMQAFLQPQNRLDDTPRFEKALKNLIDGNTSVKPYLITLYRLLRFVALSDKIHKDEKKEYFGLIRAAIPPKVLFVVLFNSKGWLRGSKRGETYQDFLRQSKLMEHLPVNTEWLQELFEPNYANGELKIAHDLAFRTLDIGVQNYIFTESIHSDAFGKSNYHLAWKAKK</sequence>
<keyword evidence="3" id="KW-1185">Reference proteome</keyword>
<feature type="transmembrane region" description="Helical" evidence="1">
    <location>
        <begin position="54"/>
        <end position="76"/>
    </location>
</feature>
<evidence type="ECO:0000313" key="3">
    <source>
        <dbReference type="Proteomes" id="UP000254209"/>
    </source>
</evidence>
<accession>A0A376BSM7</accession>
<keyword evidence="1" id="KW-0812">Transmembrane</keyword>
<reference evidence="2 3" key="1">
    <citation type="submission" date="2018-06" db="EMBL/GenBank/DDBJ databases">
        <authorList>
            <consortium name="Pathogen Informatics"/>
            <person name="Doyle S."/>
        </authorList>
    </citation>
    <scope>NUCLEOTIDE SEQUENCE [LARGE SCALE GENOMIC DNA]</scope>
    <source>
        <strain evidence="2 3">NCTC10283</strain>
    </source>
</reference>
<dbReference type="Pfam" id="PF16872">
    <property type="entry name" value="putAbiC"/>
    <property type="match status" value="1"/>
</dbReference>
<name>A0A376BSM7_9NEIS</name>
<evidence type="ECO:0000256" key="1">
    <source>
        <dbReference type="SAM" id="Phobius"/>
    </source>
</evidence>
<dbReference type="InterPro" id="IPR031709">
    <property type="entry name" value="PutAbiC"/>
</dbReference>
<proteinExistence type="predicted"/>
<evidence type="ECO:0008006" key="4">
    <source>
        <dbReference type="Google" id="ProtNLM"/>
    </source>
</evidence>
<keyword evidence="1" id="KW-1133">Transmembrane helix</keyword>
<dbReference type="RefSeq" id="WP_051968436.1">
    <property type="nucleotide sequence ID" value="NZ_CP091519.2"/>
</dbReference>